<evidence type="ECO:0000313" key="5">
    <source>
        <dbReference type="Proteomes" id="UP000036923"/>
    </source>
</evidence>
<reference evidence="5" key="1">
    <citation type="submission" date="2015-07" db="EMBL/GenBank/DDBJ databases">
        <title>Near-Complete Genome Sequence of the Cellulolytic Bacterium Bacteroides (Pseudobacteroides) cellulosolvens ATCC 35603.</title>
        <authorList>
            <person name="Dassa B."/>
            <person name="Utturkar S.M."/>
            <person name="Klingeman D.M."/>
            <person name="Hurt R.A."/>
            <person name="Keller M."/>
            <person name="Xu J."/>
            <person name="Reddy Y.H.K."/>
            <person name="Borovok I."/>
            <person name="Grinberg I.R."/>
            <person name="Lamed R."/>
            <person name="Zhivin O."/>
            <person name="Bayer E.A."/>
            <person name="Brown S.D."/>
        </authorList>
    </citation>
    <scope>NUCLEOTIDE SEQUENCE [LARGE SCALE GENOMIC DNA]</scope>
    <source>
        <strain evidence="5">DSM 2933</strain>
    </source>
</reference>
<organism evidence="4 5">
    <name type="scientific">Pseudobacteroides cellulosolvens ATCC 35603 = DSM 2933</name>
    <dbReference type="NCBI Taxonomy" id="398512"/>
    <lineage>
        <taxon>Bacteria</taxon>
        <taxon>Bacillati</taxon>
        <taxon>Bacillota</taxon>
        <taxon>Clostridia</taxon>
        <taxon>Eubacteriales</taxon>
        <taxon>Oscillospiraceae</taxon>
        <taxon>Pseudobacteroides</taxon>
    </lineage>
</organism>
<dbReference type="STRING" id="398512.Bccel_3227"/>
<evidence type="ECO:0000313" key="4">
    <source>
        <dbReference type="EMBL" id="KNY27956.1"/>
    </source>
</evidence>
<dbReference type="EMBL" id="LGTC01000001">
    <property type="protein sequence ID" value="KNY27956.1"/>
    <property type="molecule type" value="Genomic_DNA"/>
</dbReference>
<dbReference type="OrthoDB" id="8442777at2"/>
<dbReference type="PANTHER" id="PTHR38764:SF1">
    <property type="entry name" value="ACYL CARRIER PROTEIN PHOSPHODIESTERASE"/>
    <property type="match status" value="1"/>
</dbReference>
<dbReference type="AlphaFoldDB" id="A0A0L6JQ39"/>
<evidence type="ECO:0000256" key="1">
    <source>
        <dbReference type="ARBA" id="ARBA00022516"/>
    </source>
</evidence>
<keyword evidence="3" id="KW-0443">Lipid metabolism</keyword>
<dbReference type="Proteomes" id="UP000036923">
    <property type="component" value="Unassembled WGS sequence"/>
</dbReference>
<dbReference type="Pfam" id="PF04336">
    <property type="entry name" value="ACP_PD"/>
    <property type="match status" value="1"/>
</dbReference>
<dbReference type="PANTHER" id="PTHR38764">
    <property type="entry name" value="ACYL CARRIER PROTEIN PHOSPHODIESTERASE"/>
    <property type="match status" value="1"/>
</dbReference>
<dbReference type="GO" id="GO:0008770">
    <property type="term" value="F:[acyl-carrier-protein] phosphodiesterase activity"/>
    <property type="evidence" value="ECO:0007669"/>
    <property type="project" value="InterPro"/>
</dbReference>
<dbReference type="GO" id="GO:0006633">
    <property type="term" value="P:fatty acid biosynthetic process"/>
    <property type="evidence" value="ECO:0007669"/>
    <property type="project" value="InterPro"/>
</dbReference>
<sequence length="196" mass="22576">MNYLAHIYLSGNYDKHMLGNLLGDFVSKTEDGNFENSINEGIYMHRKLDSFTDSHPLFLKSKSRISSSNKRFAGLLIDMFYDHFLAKNWSKYSKSSLEAYTINFYKILEKYSSCLPDKLRTVMPAMINENWLLSYKEAIGIEKALERISKRLSVPDNLLAASISELNCNYGDLENDFSTFFPDAIEYATQLLEGLR</sequence>
<dbReference type="RefSeq" id="WP_036938988.1">
    <property type="nucleotide sequence ID" value="NZ_JQKC01000008.1"/>
</dbReference>
<keyword evidence="1" id="KW-0444">Lipid biosynthesis</keyword>
<keyword evidence="5" id="KW-1185">Reference proteome</keyword>
<name>A0A0L6JQ39_9FIRM</name>
<evidence type="ECO:0000256" key="3">
    <source>
        <dbReference type="ARBA" id="ARBA00023098"/>
    </source>
</evidence>
<dbReference type="PIRSF" id="PIRSF011489">
    <property type="entry name" value="DUF479"/>
    <property type="match status" value="1"/>
</dbReference>
<dbReference type="eggNOG" id="COG3124">
    <property type="taxonomic scope" value="Bacteria"/>
</dbReference>
<dbReference type="PATRIC" id="fig|398512.5.peg.3387"/>
<accession>A0A0L6JQ39</accession>
<gene>
    <name evidence="4" type="ORF">Bccel_3227</name>
</gene>
<evidence type="ECO:0000256" key="2">
    <source>
        <dbReference type="ARBA" id="ARBA00022801"/>
    </source>
</evidence>
<proteinExistence type="predicted"/>
<keyword evidence="2" id="KW-0378">Hydrolase</keyword>
<protein>
    <submittedName>
        <fullName evidence="4">Acyl carrier protein phosphodiesterase</fullName>
    </submittedName>
</protein>
<dbReference type="InterPro" id="IPR007431">
    <property type="entry name" value="ACP_PD"/>
</dbReference>
<comment type="caution">
    <text evidence="4">The sequence shown here is derived from an EMBL/GenBank/DDBJ whole genome shotgun (WGS) entry which is preliminary data.</text>
</comment>